<dbReference type="GO" id="GO:0016042">
    <property type="term" value="P:lipid catabolic process"/>
    <property type="evidence" value="ECO:0007669"/>
    <property type="project" value="InterPro"/>
</dbReference>
<evidence type="ECO:0000256" key="1">
    <source>
        <dbReference type="SAM" id="SignalP"/>
    </source>
</evidence>
<dbReference type="GO" id="GO:0007586">
    <property type="term" value="P:digestion"/>
    <property type="evidence" value="ECO:0007669"/>
    <property type="project" value="InterPro"/>
</dbReference>
<organism evidence="2 3">
    <name type="scientific">Actinia tenebrosa</name>
    <name type="common">Australian red waratah sea anemone</name>
    <dbReference type="NCBI Taxonomy" id="6105"/>
    <lineage>
        <taxon>Eukaryota</taxon>
        <taxon>Metazoa</taxon>
        <taxon>Cnidaria</taxon>
        <taxon>Anthozoa</taxon>
        <taxon>Hexacorallia</taxon>
        <taxon>Actiniaria</taxon>
        <taxon>Actiniidae</taxon>
        <taxon>Actinia</taxon>
    </lineage>
</organism>
<dbReference type="GO" id="GO:0005576">
    <property type="term" value="C:extracellular region"/>
    <property type="evidence" value="ECO:0007669"/>
    <property type="project" value="InterPro"/>
</dbReference>
<proteinExistence type="predicted"/>
<dbReference type="AlphaFoldDB" id="A0A6P8I5M2"/>
<feature type="signal peptide" evidence="1">
    <location>
        <begin position="1"/>
        <end position="20"/>
    </location>
</feature>
<sequence length="101" mass="11365">MKGSVFLVVILACYVALSYASTEEEHPIKEKRFLLDTCSTDADCGKNRCCIKYLSVCAPKRGLEQSCNFKDYHGCGCEDGLYCQVAKCFASYKYYRCLPEA</sequence>
<dbReference type="KEGG" id="aten:116296195"/>
<dbReference type="GO" id="GO:0008047">
    <property type="term" value="F:enzyme activator activity"/>
    <property type="evidence" value="ECO:0007669"/>
    <property type="project" value="InterPro"/>
</dbReference>
<gene>
    <name evidence="3" type="primary">LOC116296195</name>
</gene>
<dbReference type="GeneID" id="116296195"/>
<dbReference type="PANTHER" id="PTHR10041:SF5">
    <property type="entry name" value="LEUCINE-RICH COLIPASE-LIKE PROTEIN 1"/>
    <property type="match status" value="1"/>
</dbReference>
<dbReference type="OrthoDB" id="5959265at2759"/>
<evidence type="ECO:0000313" key="3">
    <source>
        <dbReference type="RefSeq" id="XP_031560040.1"/>
    </source>
</evidence>
<dbReference type="RefSeq" id="XP_031560040.1">
    <property type="nucleotide sequence ID" value="XM_031704180.1"/>
</dbReference>
<dbReference type="PANTHER" id="PTHR10041">
    <property type="entry name" value="COLIPASE"/>
    <property type="match status" value="1"/>
</dbReference>
<keyword evidence="1" id="KW-0732">Signal</keyword>
<feature type="chain" id="PRO_5027625621" evidence="1">
    <location>
        <begin position="21"/>
        <end position="101"/>
    </location>
</feature>
<protein>
    <submittedName>
        <fullName evidence="3">Uncharacterized protein LOC116296195</fullName>
    </submittedName>
</protein>
<accession>A0A6P8I5M2</accession>
<dbReference type="InterPro" id="IPR001981">
    <property type="entry name" value="Colipase"/>
</dbReference>
<reference evidence="3" key="1">
    <citation type="submission" date="2025-08" db="UniProtKB">
        <authorList>
            <consortium name="RefSeq"/>
        </authorList>
    </citation>
    <scope>IDENTIFICATION</scope>
    <source>
        <tissue evidence="3">Tentacle</tissue>
    </source>
</reference>
<dbReference type="Proteomes" id="UP000515163">
    <property type="component" value="Unplaced"/>
</dbReference>
<dbReference type="InParanoid" id="A0A6P8I5M2"/>
<name>A0A6P8I5M2_ACTTE</name>
<evidence type="ECO:0000313" key="2">
    <source>
        <dbReference type="Proteomes" id="UP000515163"/>
    </source>
</evidence>
<keyword evidence="2" id="KW-1185">Reference proteome</keyword>